<protein>
    <submittedName>
        <fullName evidence="1">Uncharacterized protein</fullName>
    </submittedName>
</protein>
<evidence type="ECO:0000313" key="1">
    <source>
        <dbReference type="EMBL" id="CAI9534282.1"/>
    </source>
</evidence>
<dbReference type="Proteomes" id="UP001162483">
    <property type="component" value="Unassembled WGS sequence"/>
</dbReference>
<dbReference type="EMBL" id="CATNWA010000188">
    <property type="protein sequence ID" value="CAI9534282.1"/>
    <property type="molecule type" value="Genomic_DNA"/>
</dbReference>
<proteinExistence type="predicted"/>
<accession>A0ABN9AI53</accession>
<sequence length="87" mass="9626">MKPPPLSKPEKKDTYRAGFLNQGAQAPWGALRFLQGCLGKMSKNCPKLVYKPEGGTSLPFSYTKPQVFIVHHYNFPAAGLLTKLMTS</sequence>
<comment type="caution">
    <text evidence="1">The sequence shown here is derived from an EMBL/GenBank/DDBJ whole genome shotgun (WGS) entry which is preliminary data.</text>
</comment>
<feature type="non-terminal residue" evidence="1">
    <location>
        <position position="87"/>
    </location>
</feature>
<reference evidence="1" key="1">
    <citation type="submission" date="2023-05" db="EMBL/GenBank/DDBJ databases">
        <authorList>
            <person name="Stuckert A."/>
        </authorList>
    </citation>
    <scope>NUCLEOTIDE SEQUENCE</scope>
</reference>
<keyword evidence="2" id="KW-1185">Reference proteome</keyword>
<name>A0ABN9AI53_9NEOB</name>
<evidence type="ECO:0000313" key="2">
    <source>
        <dbReference type="Proteomes" id="UP001162483"/>
    </source>
</evidence>
<organism evidence="1 2">
    <name type="scientific">Staurois parvus</name>
    <dbReference type="NCBI Taxonomy" id="386267"/>
    <lineage>
        <taxon>Eukaryota</taxon>
        <taxon>Metazoa</taxon>
        <taxon>Chordata</taxon>
        <taxon>Craniata</taxon>
        <taxon>Vertebrata</taxon>
        <taxon>Euteleostomi</taxon>
        <taxon>Amphibia</taxon>
        <taxon>Batrachia</taxon>
        <taxon>Anura</taxon>
        <taxon>Neobatrachia</taxon>
        <taxon>Ranoidea</taxon>
        <taxon>Ranidae</taxon>
        <taxon>Staurois</taxon>
    </lineage>
</organism>
<gene>
    <name evidence="1" type="ORF">SPARVUS_LOCUS614102</name>
</gene>